<reference evidence="1 2" key="1">
    <citation type="submission" date="2016-04" db="EMBL/GenBank/DDBJ databases">
        <authorList>
            <person name="Evans L.H."/>
            <person name="Alamgir A."/>
            <person name="Owens N."/>
            <person name="Weber N.D."/>
            <person name="Virtaneva K."/>
            <person name="Barbian K."/>
            <person name="Babar A."/>
            <person name="Rosenke K."/>
        </authorList>
    </citation>
    <scope>NUCLEOTIDE SEQUENCE [LARGE SCALE GENOMIC DNA]</scope>
    <source>
        <strain evidence="1">NIES-2108</strain>
    </source>
</reference>
<sequence>MWIEDGFWLSMGADTSMGAAVKWAESNSIVQLIDTVPTIQQHRQGYKKRIRHWNIERICDALDIQENREILLNQINPSISDLTDILSQNIIPYIEKNQKMISNQINASTAHSLESLDQQIILSNNDTKKLENPTSFISKIRNLFKFRNRT</sequence>
<name>A0A367R8F0_NOSPU</name>
<organism evidence="1 2">
    <name type="scientific">Nostoc punctiforme NIES-2108</name>
    <dbReference type="NCBI Taxonomy" id="1356359"/>
    <lineage>
        <taxon>Bacteria</taxon>
        <taxon>Bacillati</taxon>
        <taxon>Cyanobacteriota</taxon>
        <taxon>Cyanophyceae</taxon>
        <taxon>Nostocales</taxon>
        <taxon>Nostocaceae</taxon>
        <taxon>Nostoc</taxon>
    </lineage>
</organism>
<evidence type="ECO:0000313" key="1">
    <source>
        <dbReference type="EMBL" id="RCJ32130.1"/>
    </source>
</evidence>
<evidence type="ECO:0000313" key="2">
    <source>
        <dbReference type="Proteomes" id="UP000252085"/>
    </source>
</evidence>
<gene>
    <name evidence="1" type="ORF">A6769_28655</name>
</gene>
<proteinExistence type="predicted"/>
<dbReference type="EMBL" id="LXQE01000168">
    <property type="protein sequence ID" value="RCJ32130.1"/>
    <property type="molecule type" value="Genomic_DNA"/>
</dbReference>
<accession>A0A367R8F0</accession>
<comment type="caution">
    <text evidence="1">The sequence shown here is derived from an EMBL/GenBank/DDBJ whole genome shotgun (WGS) entry which is preliminary data.</text>
</comment>
<dbReference type="AlphaFoldDB" id="A0A367R8F0"/>
<dbReference type="Proteomes" id="UP000252085">
    <property type="component" value="Unassembled WGS sequence"/>
</dbReference>
<protein>
    <submittedName>
        <fullName evidence="1">Uncharacterized protein</fullName>
    </submittedName>
</protein>